<evidence type="ECO:0000256" key="4">
    <source>
        <dbReference type="ARBA" id="ARBA00022475"/>
    </source>
</evidence>
<dbReference type="PROSITE" id="PS50283">
    <property type="entry name" value="NA_SOLUT_SYMP_3"/>
    <property type="match status" value="1"/>
</dbReference>
<dbReference type="EMBL" id="CH963850">
    <property type="protein sequence ID" value="EDW74865.1"/>
    <property type="molecule type" value="Genomic_DNA"/>
</dbReference>
<organism evidence="13 14">
    <name type="scientific">Drosophila willistoni</name>
    <name type="common">Fruit fly</name>
    <dbReference type="NCBI Taxonomy" id="7260"/>
    <lineage>
        <taxon>Eukaryota</taxon>
        <taxon>Metazoa</taxon>
        <taxon>Ecdysozoa</taxon>
        <taxon>Arthropoda</taxon>
        <taxon>Hexapoda</taxon>
        <taxon>Insecta</taxon>
        <taxon>Pterygota</taxon>
        <taxon>Neoptera</taxon>
        <taxon>Endopterygota</taxon>
        <taxon>Diptera</taxon>
        <taxon>Brachycera</taxon>
        <taxon>Muscomorpha</taxon>
        <taxon>Ephydroidea</taxon>
        <taxon>Drosophilidae</taxon>
        <taxon>Drosophila</taxon>
        <taxon>Sophophora</taxon>
    </lineage>
</organism>
<dbReference type="PANTHER" id="PTHR42985">
    <property type="entry name" value="SODIUM-COUPLED MONOCARBOXYLATE TRANSPORTER"/>
    <property type="match status" value="1"/>
</dbReference>
<accession>B4MRX6</accession>
<dbReference type="CDD" id="cd11492">
    <property type="entry name" value="SLC5sbd_NIS-SMVT"/>
    <property type="match status" value="1"/>
</dbReference>
<dbReference type="AlphaFoldDB" id="B4MRX6"/>
<comment type="subcellular location">
    <subcellularLocation>
        <location evidence="1">Cell membrane</location>
        <topology evidence="1">Multi-pass membrane protein</topology>
    </subcellularLocation>
</comment>
<comment type="similarity">
    <text evidence="2 11">Belongs to the sodium:solute symporter (SSF) (TC 2.A.21) family.</text>
</comment>
<keyword evidence="9 12" id="KW-0472">Membrane</keyword>
<dbReference type="HOGENOM" id="CLU_018808_11_1_1"/>
<dbReference type="NCBIfam" id="TIGR00813">
    <property type="entry name" value="sss"/>
    <property type="match status" value="1"/>
</dbReference>
<evidence type="ECO:0000256" key="11">
    <source>
        <dbReference type="RuleBase" id="RU362091"/>
    </source>
</evidence>
<dbReference type="InParanoid" id="B4MRX6"/>
<dbReference type="GO" id="GO:0005886">
    <property type="term" value="C:plasma membrane"/>
    <property type="evidence" value="ECO:0007669"/>
    <property type="project" value="UniProtKB-SubCell"/>
</dbReference>
<dbReference type="KEGG" id="dwi:6640918"/>
<reference evidence="13 14" key="1">
    <citation type="journal article" date="2007" name="Nature">
        <title>Evolution of genes and genomes on the Drosophila phylogeny.</title>
        <authorList>
            <consortium name="Drosophila 12 Genomes Consortium"/>
            <person name="Clark A.G."/>
            <person name="Eisen M.B."/>
            <person name="Smith D.R."/>
            <person name="Bergman C.M."/>
            <person name="Oliver B."/>
            <person name="Markow T.A."/>
            <person name="Kaufman T.C."/>
            <person name="Kellis M."/>
            <person name="Gelbart W."/>
            <person name="Iyer V.N."/>
            <person name="Pollard D.A."/>
            <person name="Sackton T.B."/>
            <person name="Larracuente A.M."/>
            <person name="Singh N.D."/>
            <person name="Abad J.P."/>
            <person name="Abt D.N."/>
            <person name="Adryan B."/>
            <person name="Aguade M."/>
            <person name="Akashi H."/>
            <person name="Anderson W.W."/>
            <person name="Aquadro C.F."/>
            <person name="Ardell D.H."/>
            <person name="Arguello R."/>
            <person name="Artieri C.G."/>
            <person name="Barbash D.A."/>
            <person name="Barker D."/>
            <person name="Barsanti P."/>
            <person name="Batterham P."/>
            <person name="Batzoglou S."/>
            <person name="Begun D."/>
            <person name="Bhutkar A."/>
            <person name="Blanco E."/>
            <person name="Bosak S.A."/>
            <person name="Bradley R.K."/>
            <person name="Brand A.D."/>
            <person name="Brent M.R."/>
            <person name="Brooks A.N."/>
            <person name="Brown R.H."/>
            <person name="Butlin R.K."/>
            <person name="Caggese C."/>
            <person name="Calvi B.R."/>
            <person name="Bernardo de Carvalho A."/>
            <person name="Caspi A."/>
            <person name="Castrezana S."/>
            <person name="Celniker S.E."/>
            <person name="Chang J.L."/>
            <person name="Chapple C."/>
            <person name="Chatterji S."/>
            <person name="Chinwalla A."/>
            <person name="Civetta A."/>
            <person name="Clifton S.W."/>
            <person name="Comeron J.M."/>
            <person name="Costello J.C."/>
            <person name="Coyne J.A."/>
            <person name="Daub J."/>
            <person name="David R.G."/>
            <person name="Delcher A.L."/>
            <person name="Delehaunty K."/>
            <person name="Do C.B."/>
            <person name="Ebling H."/>
            <person name="Edwards K."/>
            <person name="Eickbush T."/>
            <person name="Evans J.D."/>
            <person name="Filipski A."/>
            <person name="Findeiss S."/>
            <person name="Freyhult E."/>
            <person name="Fulton L."/>
            <person name="Fulton R."/>
            <person name="Garcia A.C."/>
            <person name="Gardiner A."/>
            <person name="Garfield D.A."/>
            <person name="Garvin B.E."/>
            <person name="Gibson G."/>
            <person name="Gilbert D."/>
            <person name="Gnerre S."/>
            <person name="Godfrey J."/>
            <person name="Good R."/>
            <person name="Gotea V."/>
            <person name="Gravely B."/>
            <person name="Greenberg A.J."/>
            <person name="Griffiths-Jones S."/>
            <person name="Gross S."/>
            <person name="Guigo R."/>
            <person name="Gustafson E.A."/>
            <person name="Haerty W."/>
            <person name="Hahn M.W."/>
            <person name="Halligan D.L."/>
            <person name="Halpern A.L."/>
            <person name="Halter G.M."/>
            <person name="Han M.V."/>
            <person name="Heger A."/>
            <person name="Hillier L."/>
            <person name="Hinrichs A.S."/>
            <person name="Holmes I."/>
            <person name="Hoskins R.A."/>
            <person name="Hubisz M.J."/>
            <person name="Hultmark D."/>
            <person name="Huntley M.A."/>
            <person name="Jaffe D.B."/>
            <person name="Jagadeeshan S."/>
            <person name="Jeck W.R."/>
            <person name="Johnson J."/>
            <person name="Jones C.D."/>
            <person name="Jordan W.C."/>
            <person name="Karpen G.H."/>
            <person name="Kataoka E."/>
            <person name="Keightley P.D."/>
            <person name="Kheradpour P."/>
            <person name="Kirkness E.F."/>
            <person name="Koerich L.B."/>
            <person name="Kristiansen K."/>
            <person name="Kudrna D."/>
            <person name="Kulathinal R.J."/>
            <person name="Kumar S."/>
            <person name="Kwok R."/>
            <person name="Lander E."/>
            <person name="Langley C.H."/>
            <person name="Lapoint R."/>
            <person name="Lazzaro B.P."/>
            <person name="Lee S.J."/>
            <person name="Levesque L."/>
            <person name="Li R."/>
            <person name="Lin C.F."/>
            <person name="Lin M.F."/>
            <person name="Lindblad-Toh K."/>
            <person name="Llopart A."/>
            <person name="Long M."/>
            <person name="Low L."/>
            <person name="Lozovsky E."/>
            <person name="Lu J."/>
            <person name="Luo M."/>
            <person name="Machado C.A."/>
            <person name="Makalowski W."/>
            <person name="Marzo M."/>
            <person name="Matsuda M."/>
            <person name="Matzkin L."/>
            <person name="McAllister B."/>
            <person name="McBride C.S."/>
            <person name="McKernan B."/>
            <person name="McKernan K."/>
            <person name="Mendez-Lago M."/>
            <person name="Minx P."/>
            <person name="Mollenhauer M.U."/>
            <person name="Montooth K."/>
            <person name="Mount S.M."/>
            <person name="Mu X."/>
            <person name="Myers E."/>
            <person name="Negre B."/>
            <person name="Newfeld S."/>
            <person name="Nielsen R."/>
            <person name="Noor M.A."/>
            <person name="O'Grady P."/>
            <person name="Pachter L."/>
            <person name="Papaceit M."/>
            <person name="Parisi M.J."/>
            <person name="Parisi M."/>
            <person name="Parts L."/>
            <person name="Pedersen J.S."/>
            <person name="Pesole G."/>
            <person name="Phillippy A.M."/>
            <person name="Ponting C.P."/>
            <person name="Pop M."/>
            <person name="Porcelli D."/>
            <person name="Powell J.R."/>
            <person name="Prohaska S."/>
            <person name="Pruitt K."/>
            <person name="Puig M."/>
            <person name="Quesneville H."/>
            <person name="Ram K.R."/>
            <person name="Rand D."/>
            <person name="Rasmussen M.D."/>
            <person name="Reed L.K."/>
            <person name="Reenan R."/>
            <person name="Reily A."/>
            <person name="Remington K.A."/>
            <person name="Rieger T.T."/>
            <person name="Ritchie M.G."/>
            <person name="Robin C."/>
            <person name="Rogers Y.H."/>
            <person name="Rohde C."/>
            <person name="Rozas J."/>
            <person name="Rubenfield M.J."/>
            <person name="Ruiz A."/>
            <person name="Russo S."/>
            <person name="Salzberg S.L."/>
            <person name="Sanchez-Gracia A."/>
            <person name="Saranga D.J."/>
            <person name="Sato H."/>
            <person name="Schaeffer S.W."/>
            <person name="Schatz M.C."/>
            <person name="Schlenke T."/>
            <person name="Schwartz R."/>
            <person name="Segarra C."/>
            <person name="Singh R.S."/>
            <person name="Sirot L."/>
            <person name="Sirota M."/>
            <person name="Sisneros N.B."/>
            <person name="Smith C.D."/>
            <person name="Smith T.F."/>
            <person name="Spieth J."/>
            <person name="Stage D.E."/>
            <person name="Stark A."/>
            <person name="Stephan W."/>
            <person name="Strausberg R.L."/>
            <person name="Strempel S."/>
            <person name="Sturgill D."/>
            <person name="Sutton G."/>
            <person name="Sutton G.G."/>
            <person name="Tao W."/>
            <person name="Teichmann S."/>
            <person name="Tobari Y.N."/>
            <person name="Tomimura Y."/>
            <person name="Tsolas J.M."/>
            <person name="Valente V.L."/>
            <person name="Venter E."/>
            <person name="Venter J.C."/>
            <person name="Vicario S."/>
            <person name="Vieira F.G."/>
            <person name="Vilella A.J."/>
            <person name="Villasante A."/>
            <person name="Walenz B."/>
            <person name="Wang J."/>
            <person name="Wasserman M."/>
            <person name="Watts T."/>
            <person name="Wilson D."/>
            <person name="Wilson R.K."/>
            <person name="Wing R.A."/>
            <person name="Wolfner M.F."/>
            <person name="Wong A."/>
            <person name="Wong G.K."/>
            <person name="Wu C.I."/>
            <person name="Wu G."/>
            <person name="Yamamoto D."/>
            <person name="Yang H.P."/>
            <person name="Yang S.P."/>
            <person name="Yorke J.A."/>
            <person name="Yoshida K."/>
            <person name="Zdobnov E."/>
            <person name="Zhang P."/>
            <person name="Zhang Y."/>
            <person name="Zimin A.V."/>
            <person name="Baldwin J."/>
            <person name="Abdouelleil A."/>
            <person name="Abdulkadir J."/>
            <person name="Abebe A."/>
            <person name="Abera B."/>
            <person name="Abreu J."/>
            <person name="Acer S.C."/>
            <person name="Aftuck L."/>
            <person name="Alexander A."/>
            <person name="An P."/>
            <person name="Anderson E."/>
            <person name="Anderson S."/>
            <person name="Arachi H."/>
            <person name="Azer M."/>
            <person name="Bachantsang P."/>
            <person name="Barry A."/>
            <person name="Bayul T."/>
            <person name="Berlin A."/>
            <person name="Bessette D."/>
            <person name="Bloom T."/>
            <person name="Blye J."/>
            <person name="Boguslavskiy L."/>
            <person name="Bonnet C."/>
            <person name="Boukhgalter B."/>
            <person name="Bourzgui I."/>
            <person name="Brown A."/>
            <person name="Cahill P."/>
            <person name="Channer S."/>
            <person name="Cheshatsang Y."/>
            <person name="Chuda L."/>
            <person name="Citroen M."/>
            <person name="Collymore A."/>
            <person name="Cooke P."/>
            <person name="Costello M."/>
            <person name="D'Aco K."/>
            <person name="Daza R."/>
            <person name="De Haan G."/>
            <person name="DeGray S."/>
            <person name="DeMaso C."/>
            <person name="Dhargay N."/>
            <person name="Dooley K."/>
            <person name="Dooley E."/>
            <person name="Doricent M."/>
            <person name="Dorje P."/>
            <person name="Dorjee K."/>
            <person name="Dupes A."/>
            <person name="Elong R."/>
            <person name="Falk J."/>
            <person name="Farina A."/>
            <person name="Faro S."/>
            <person name="Ferguson D."/>
            <person name="Fisher S."/>
            <person name="Foley C.D."/>
            <person name="Franke A."/>
            <person name="Friedrich D."/>
            <person name="Gadbois L."/>
            <person name="Gearin G."/>
            <person name="Gearin C.R."/>
            <person name="Giannoukos G."/>
            <person name="Goode T."/>
            <person name="Graham J."/>
            <person name="Grandbois E."/>
            <person name="Grewal S."/>
            <person name="Gyaltsen K."/>
            <person name="Hafez N."/>
            <person name="Hagos B."/>
            <person name="Hall J."/>
            <person name="Henson C."/>
            <person name="Hollinger A."/>
            <person name="Honan T."/>
            <person name="Huard M.D."/>
            <person name="Hughes L."/>
            <person name="Hurhula B."/>
            <person name="Husby M.E."/>
            <person name="Kamat A."/>
            <person name="Kanga B."/>
            <person name="Kashin S."/>
            <person name="Khazanovich D."/>
            <person name="Kisner P."/>
            <person name="Lance K."/>
            <person name="Lara M."/>
            <person name="Lee W."/>
            <person name="Lennon N."/>
            <person name="Letendre F."/>
            <person name="LeVine R."/>
            <person name="Lipovsky A."/>
            <person name="Liu X."/>
            <person name="Liu J."/>
            <person name="Liu S."/>
            <person name="Lokyitsang T."/>
            <person name="Lokyitsang Y."/>
            <person name="Lubonja R."/>
            <person name="Lui A."/>
            <person name="MacDonald P."/>
            <person name="Magnisalis V."/>
            <person name="Maru K."/>
            <person name="Matthews C."/>
            <person name="McCusker W."/>
            <person name="McDonough S."/>
            <person name="Mehta T."/>
            <person name="Meldrim J."/>
            <person name="Meneus L."/>
            <person name="Mihai O."/>
            <person name="Mihalev A."/>
            <person name="Mihova T."/>
            <person name="Mittelman R."/>
            <person name="Mlenga V."/>
            <person name="Montmayeur A."/>
            <person name="Mulrain L."/>
            <person name="Navidi A."/>
            <person name="Naylor J."/>
            <person name="Negash T."/>
            <person name="Nguyen T."/>
            <person name="Nguyen N."/>
            <person name="Nicol R."/>
            <person name="Norbu C."/>
            <person name="Norbu N."/>
            <person name="Novod N."/>
            <person name="O'Neill B."/>
            <person name="Osman S."/>
            <person name="Markiewicz E."/>
            <person name="Oyono O.L."/>
            <person name="Patti C."/>
            <person name="Phunkhang P."/>
            <person name="Pierre F."/>
            <person name="Priest M."/>
            <person name="Raghuraman S."/>
            <person name="Rege F."/>
            <person name="Reyes R."/>
            <person name="Rise C."/>
            <person name="Rogov P."/>
            <person name="Ross K."/>
            <person name="Ryan E."/>
            <person name="Settipalli S."/>
            <person name="Shea T."/>
            <person name="Sherpa N."/>
            <person name="Shi L."/>
            <person name="Shih D."/>
            <person name="Sparrow T."/>
            <person name="Spaulding J."/>
            <person name="Stalker J."/>
            <person name="Stange-Thomann N."/>
            <person name="Stavropoulos S."/>
            <person name="Stone C."/>
            <person name="Strader C."/>
            <person name="Tesfaye S."/>
            <person name="Thomson T."/>
            <person name="Thoulutsang Y."/>
            <person name="Thoulutsang D."/>
            <person name="Topham K."/>
            <person name="Topping I."/>
            <person name="Tsamla T."/>
            <person name="Vassiliev H."/>
            <person name="Vo A."/>
            <person name="Wangchuk T."/>
            <person name="Wangdi T."/>
            <person name="Weiand M."/>
            <person name="Wilkinson J."/>
            <person name="Wilson A."/>
            <person name="Yadav S."/>
            <person name="Young G."/>
            <person name="Yu Q."/>
            <person name="Zembek L."/>
            <person name="Zhong D."/>
            <person name="Zimmer A."/>
            <person name="Zwirko Z."/>
            <person name="Jaffe D.B."/>
            <person name="Alvarez P."/>
            <person name="Brockman W."/>
            <person name="Butler J."/>
            <person name="Chin C."/>
            <person name="Gnerre S."/>
            <person name="Grabherr M."/>
            <person name="Kleber M."/>
            <person name="Mauceli E."/>
            <person name="MacCallum I."/>
        </authorList>
    </citation>
    <scope>NUCLEOTIDE SEQUENCE [LARGE SCALE GENOMIC DNA]</scope>
    <source>
        <strain evidence="14">Tucson 14030-0811.24</strain>
    </source>
</reference>
<keyword evidence="3" id="KW-0813">Transport</keyword>
<evidence type="ECO:0000313" key="13">
    <source>
        <dbReference type="EMBL" id="EDW74865.1"/>
    </source>
</evidence>
<feature type="transmembrane region" description="Helical" evidence="12">
    <location>
        <begin position="127"/>
        <end position="150"/>
    </location>
</feature>
<dbReference type="InterPro" id="IPR051163">
    <property type="entry name" value="Sodium:Solute_Symporter_SSF"/>
</dbReference>
<keyword evidence="6 12" id="KW-1133">Transmembrane helix</keyword>
<dbReference type="PANTHER" id="PTHR42985:SF40">
    <property type="entry name" value="LD47995P-RELATED"/>
    <property type="match status" value="1"/>
</dbReference>
<evidence type="ECO:0000256" key="7">
    <source>
        <dbReference type="ARBA" id="ARBA00023053"/>
    </source>
</evidence>
<evidence type="ECO:0000256" key="8">
    <source>
        <dbReference type="ARBA" id="ARBA00023065"/>
    </source>
</evidence>
<evidence type="ECO:0000256" key="9">
    <source>
        <dbReference type="ARBA" id="ARBA00023136"/>
    </source>
</evidence>
<protein>
    <recommendedName>
        <fullName evidence="15">Sodium-dependent multivitamin transporter</fullName>
    </recommendedName>
</protein>
<feature type="transmembrane region" description="Helical" evidence="12">
    <location>
        <begin position="14"/>
        <end position="32"/>
    </location>
</feature>
<evidence type="ECO:0000256" key="10">
    <source>
        <dbReference type="ARBA" id="ARBA00023201"/>
    </source>
</evidence>
<feature type="transmembrane region" description="Helical" evidence="12">
    <location>
        <begin position="192"/>
        <end position="219"/>
    </location>
</feature>
<dbReference type="Gene3D" id="1.20.1730.10">
    <property type="entry name" value="Sodium/glucose cotransporter"/>
    <property type="match status" value="1"/>
</dbReference>
<feature type="transmembrane region" description="Helical" evidence="12">
    <location>
        <begin position="412"/>
        <end position="433"/>
    </location>
</feature>
<feature type="transmembrane region" description="Helical" evidence="12">
    <location>
        <begin position="384"/>
        <end position="406"/>
    </location>
</feature>
<feature type="transmembrane region" description="Helical" evidence="12">
    <location>
        <begin position="515"/>
        <end position="537"/>
    </location>
</feature>
<feature type="transmembrane region" description="Helical" evidence="12">
    <location>
        <begin position="53"/>
        <end position="73"/>
    </location>
</feature>
<dbReference type="FunCoup" id="B4MRX6">
    <property type="interactions" value="77"/>
</dbReference>
<keyword evidence="8" id="KW-0406">Ion transport</keyword>
<evidence type="ECO:0000256" key="3">
    <source>
        <dbReference type="ARBA" id="ARBA00022448"/>
    </source>
</evidence>
<gene>
    <name evidence="13" type="primary">Dwil\GK15674</name>
    <name evidence="13" type="ORF">Dwil_GK15674</name>
</gene>
<dbReference type="GO" id="GO:0015293">
    <property type="term" value="F:symporter activity"/>
    <property type="evidence" value="ECO:0007669"/>
    <property type="project" value="TreeGrafter"/>
</dbReference>
<dbReference type="InterPro" id="IPR038377">
    <property type="entry name" value="Na/Glc_symporter_sf"/>
</dbReference>
<dbReference type="OMA" id="EYLMADQ"/>
<evidence type="ECO:0000256" key="5">
    <source>
        <dbReference type="ARBA" id="ARBA00022692"/>
    </source>
</evidence>
<evidence type="ECO:0000313" key="14">
    <source>
        <dbReference type="Proteomes" id="UP000007798"/>
    </source>
</evidence>
<evidence type="ECO:0000256" key="6">
    <source>
        <dbReference type="ARBA" id="ARBA00022989"/>
    </source>
</evidence>
<sequence length="601" mass="66238">MPASGGTFDAWDTAVLASILVISALIGIYYRYTGGKQKTTKEYLMADQSMTTFPVSFSLMASFMSAISLMGVSNESYQFGTMFCVINIAYWISTPIAAYIFLPVFYRMRTTSVYEYLERRFGQATRLAASLAFTIQMILYMGIALYAPALALEAVTGVPRNTAILVIGLVCTFYSTLGGLKAVLITDVFQSFLMFAAIYAVIFVSAVKAGGFGAIWQVAVERGRVEFLDFSLDLSVRHTWWSLIIGGMVTYLSLYGVNQTQVQRLLSVHNLKSAQSALWWNLPILGLLSFSTIFSGLAIFYYYRDCDPMLEERIKTGDQLMPLFAVDTMGQYPGLCGLFVSGIFSASLSTISSAVTSLSAVTLEDYLKPLYKTVFKRTLIDSKSTLPTKIVACIFGLLCIGLAFVAGSLGGVLQASLTIFGVVGGPLLAIFTLGVCTTRTNQRGVLWGFAIGLAFSFYIGFGVSKPQPKPLSFSTAGCANVTLVAEAHSLTTESSLAGGNPTDSEDIFWLYKLSYLWYCVLGFLLTIGVGYFLSIILEHFQWADNSQIYVDKYAKQLDYDLFAPILSRRWRRKDQQRLQAAQDETLTKLTHPPNWEVTSPK</sequence>
<dbReference type="GO" id="GO:0006814">
    <property type="term" value="P:sodium ion transport"/>
    <property type="evidence" value="ECO:0007669"/>
    <property type="project" value="UniProtKB-KW"/>
</dbReference>
<keyword evidence="10" id="KW-0739">Sodium transport</keyword>
<feature type="transmembrane region" description="Helical" evidence="12">
    <location>
        <begin position="239"/>
        <end position="257"/>
    </location>
</feature>
<dbReference type="eggNOG" id="KOG2349">
    <property type="taxonomic scope" value="Eukaryota"/>
</dbReference>
<keyword evidence="4" id="KW-1003">Cell membrane</keyword>
<evidence type="ECO:0008006" key="15">
    <source>
        <dbReference type="Google" id="ProtNLM"/>
    </source>
</evidence>
<dbReference type="PhylomeDB" id="B4MRX6"/>
<keyword evidence="14" id="KW-1185">Reference proteome</keyword>
<evidence type="ECO:0000256" key="2">
    <source>
        <dbReference type="ARBA" id="ARBA00006434"/>
    </source>
</evidence>
<keyword evidence="5 12" id="KW-0812">Transmembrane</keyword>
<dbReference type="OrthoDB" id="6132759at2759"/>
<feature type="transmembrane region" description="Helical" evidence="12">
    <location>
        <begin position="162"/>
        <end position="180"/>
    </location>
</feature>
<dbReference type="Pfam" id="PF00474">
    <property type="entry name" value="SSF"/>
    <property type="match status" value="1"/>
</dbReference>
<dbReference type="InterPro" id="IPR001734">
    <property type="entry name" value="Na/solute_symporter"/>
</dbReference>
<dbReference type="STRING" id="7260.B4MRX6"/>
<proteinExistence type="inferred from homology"/>
<dbReference type="Proteomes" id="UP000007798">
    <property type="component" value="Unassembled WGS sequence"/>
</dbReference>
<keyword evidence="7" id="KW-0915">Sodium</keyword>
<evidence type="ECO:0000256" key="12">
    <source>
        <dbReference type="SAM" id="Phobius"/>
    </source>
</evidence>
<evidence type="ECO:0000256" key="1">
    <source>
        <dbReference type="ARBA" id="ARBA00004651"/>
    </source>
</evidence>
<feature type="transmembrane region" description="Helical" evidence="12">
    <location>
        <begin position="79"/>
        <end position="106"/>
    </location>
</feature>
<feature type="transmembrane region" description="Helical" evidence="12">
    <location>
        <begin position="445"/>
        <end position="463"/>
    </location>
</feature>
<name>B4MRX6_DROWI</name>
<dbReference type="SMR" id="B4MRX6"/>
<feature type="transmembrane region" description="Helical" evidence="12">
    <location>
        <begin position="338"/>
        <end position="363"/>
    </location>
</feature>
<feature type="transmembrane region" description="Helical" evidence="12">
    <location>
        <begin position="278"/>
        <end position="303"/>
    </location>
</feature>